<keyword evidence="2" id="KW-1185">Reference proteome</keyword>
<accession>A0A6N6JJQ6</accession>
<proteinExistence type="predicted"/>
<dbReference type="AlphaFoldDB" id="A0A6N6JJQ6"/>
<evidence type="ECO:0000313" key="2">
    <source>
        <dbReference type="Proteomes" id="UP000436822"/>
    </source>
</evidence>
<evidence type="ECO:0000313" key="1">
    <source>
        <dbReference type="EMBL" id="GFE65498.1"/>
    </source>
</evidence>
<dbReference type="InterPro" id="IPR038282">
    <property type="entry name" value="DUF2267_sf"/>
</dbReference>
<dbReference type="EMBL" id="BLJE01000002">
    <property type="protein sequence ID" value="GFE65498.1"/>
    <property type="molecule type" value="Genomic_DNA"/>
</dbReference>
<dbReference type="Gene3D" id="1.10.490.110">
    <property type="entry name" value="Uncharacterized conserved protein DUF2267"/>
    <property type="match status" value="1"/>
</dbReference>
<reference evidence="1 2" key="1">
    <citation type="submission" date="2019-12" db="EMBL/GenBank/DDBJ databases">
        <title>Litoreibacter badius sp. nov., a novel bacteriochlorophyll a-containing bacterium in the genus Litoreibacter.</title>
        <authorList>
            <person name="Kanamuro M."/>
            <person name="Takabe Y."/>
            <person name="Mori K."/>
            <person name="Takaichi S."/>
            <person name="Hanada S."/>
        </authorList>
    </citation>
    <scope>NUCLEOTIDE SEQUENCE [LARGE SCALE GENOMIC DNA]</scope>
    <source>
        <strain evidence="1 2">K6</strain>
    </source>
</reference>
<protein>
    <recommendedName>
        <fullName evidence="3">DUF2267 domain-containing protein</fullName>
    </recommendedName>
</protein>
<dbReference type="Proteomes" id="UP000436822">
    <property type="component" value="Unassembled WGS sequence"/>
</dbReference>
<dbReference type="Pfam" id="PF10025">
    <property type="entry name" value="DUF2267"/>
    <property type="match status" value="1"/>
</dbReference>
<dbReference type="InterPro" id="IPR018727">
    <property type="entry name" value="DUF2267"/>
</dbReference>
<sequence length="144" mass="16820">MSAQGLEAIDHTVHVTHEWINELTARLDWGSKRSALRLLRCTLHRVRDHLLTDELAQFSAQLPLLIRGMFFEGWMPKRTPIKERHAEDFTDAIGDQMREADDYRGPQDIRHVFDLLNNRLSEGEIRDIRACLPEPIRALWPDPM</sequence>
<comment type="caution">
    <text evidence="1">The sequence shown here is derived from an EMBL/GenBank/DDBJ whole genome shotgun (WGS) entry which is preliminary data.</text>
</comment>
<dbReference type="OrthoDB" id="20942at2"/>
<organism evidence="1 2">
    <name type="scientific">Litoreibacter roseus</name>
    <dbReference type="NCBI Taxonomy" id="2601869"/>
    <lineage>
        <taxon>Bacteria</taxon>
        <taxon>Pseudomonadati</taxon>
        <taxon>Pseudomonadota</taxon>
        <taxon>Alphaproteobacteria</taxon>
        <taxon>Rhodobacterales</taxon>
        <taxon>Roseobacteraceae</taxon>
        <taxon>Litoreibacter</taxon>
    </lineage>
</organism>
<gene>
    <name evidence="1" type="ORF">KIN_25720</name>
</gene>
<evidence type="ECO:0008006" key="3">
    <source>
        <dbReference type="Google" id="ProtNLM"/>
    </source>
</evidence>
<name>A0A6N6JJQ6_9RHOB</name>
<dbReference type="RefSeq" id="WP_159807488.1">
    <property type="nucleotide sequence ID" value="NZ_BLJE01000002.1"/>
</dbReference>